<organism evidence="1 2">
    <name type="scientific">Flavilitoribacter nigricans (strain ATCC 23147 / DSM 23189 / NBRC 102662 / NCIMB 1420 / SS-2)</name>
    <name type="common">Lewinella nigricans</name>
    <dbReference type="NCBI Taxonomy" id="1122177"/>
    <lineage>
        <taxon>Bacteria</taxon>
        <taxon>Pseudomonadati</taxon>
        <taxon>Bacteroidota</taxon>
        <taxon>Saprospiria</taxon>
        <taxon>Saprospirales</taxon>
        <taxon>Lewinellaceae</taxon>
        <taxon>Flavilitoribacter</taxon>
    </lineage>
</organism>
<name>A0A2D0NCB4_FLAN2</name>
<dbReference type="RefSeq" id="WP_099150613.1">
    <property type="nucleotide sequence ID" value="NZ_PDUD01000019.1"/>
</dbReference>
<gene>
    <name evidence="1" type="ORF">CRP01_13705</name>
</gene>
<dbReference type="EMBL" id="PDUD01000019">
    <property type="protein sequence ID" value="PHN06020.1"/>
    <property type="molecule type" value="Genomic_DNA"/>
</dbReference>
<protein>
    <submittedName>
        <fullName evidence="1">Uncharacterized protein</fullName>
    </submittedName>
</protein>
<evidence type="ECO:0000313" key="1">
    <source>
        <dbReference type="EMBL" id="PHN06020.1"/>
    </source>
</evidence>
<reference evidence="1 2" key="1">
    <citation type="submission" date="2017-10" db="EMBL/GenBank/DDBJ databases">
        <title>The draft genome sequence of Lewinella nigricans NBRC 102662.</title>
        <authorList>
            <person name="Wang K."/>
        </authorList>
    </citation>
    <scope>NUCLEOTIDE SEQUENCE [LARGE SCALE GENOMIC DNA]</scope>
    <source>
        <strain evidence="1 2">NBRC 102662</strain>
    </source>
</reference>
<keyword evidence="2" id="KW-1185">Reference proteome</keyword>
<proteinExistence type="predicted"/>
<accession>A0A2D0NCB4</accession>
<dbReference type="AlphaFoldDB" id="A0A2D0NCB4"/>
<evidence type="ECO:0000313" key="2">
    <source>
        <dbReference type="Proteomes" id="UP000223913"/>
    </source>
</evidence>
<dbReference type="OrthoDB" id="1490925at2"/>
<comment type="caution">
    <text evidence="1">The sequence shown here is derived from an EMBL/GenBank/DDBJ whole genome shotgun (WGS) entry which is preliminary data.</text>
</comment>
<sequence>MENTRLWQSLDDLSAREKNALRKFVASPYFNQRADLQLLLDTLLAFMDKGQIPDQAAIWSILFPDQDFQQTQFRLLMTYLQRLLEQFIIVEASLAESGSGRQKLVEFWSQKGNGDLHQKALLRAERSLAKGTVRNADYYLSRYRLSAERYRLNYRQRPEAGKEQQSVDWDFNVAFIAMKLRQSCLLLAHEQVYERGYTSTLLEPLFAYIREYGLLEIPCTAIYWHGIQMLQNPAQEQHFQSFKKLLLEASNQFPEDEVRDLYLLAINYGIRQVNDGRPNFFYDIMDFYKDGIRHGYLLDNGKLSRFTYHNIVSVALQIDQADWAEQFIAEWTPFIERAYRERMESFNQAKIAYYRQQYQDAIPLLQRSNYHDPLLNLGARTLLLKIYFELEEFEALHSHLDAFQTYLVRKPELGYHRANYRHLIHYTRKMLGLIPGDSQARENLRQRISQEKILTEKEWLLKQIGKA</sequence>
<dbReference type="Proteomes" id="UP000223913">
    <property type="component" value="Unassembled WGS sequence"/>
</dbReference>